<dbReference type="GO" id="GO:0004180">
    <property type="term" value="F:carboxypeptidase activity"/>
    <property type="evidence" value="ECO:0007669"/>
    <property type="project" value="UniProtKB-KW"/>
</dbReference>
<feature type="chain" id="PRO_5037672393" evidence="1">
    <location>
        <begin position="26"/>
        <end position="177"/>
    </location>
</feature>
<comment type="caution">
    <text evidence="2">The sequence shown here is derived from an EMBL/GenBank/DDBJ whole genome shotgun (WGS) entry which is preliminary data.</text>
</comment>
<feature type="signal peptide" evidence="1">
    <location>
        <begin position="1"/>
        <end position="25"/>
    </location>
</feature>
<dbReference type="SUPFAM" id="SSF49452">
    <property type="entry name" value="Starch-binding domain-like"/>
    <property type="match status" value="1"/>
</dbReference>
<organism evidence="2 3">
    <name type="scientific">Candidatus Tanganyikabacteria bacterium</name>
    <dbReference type="NCBI Taxonomy" id="2961651"/>
    <lineage>
        <taxon>Bacteria</taxon>
        <taxon>Bacillati</taxon>
        <taxon>Candidatus Sericytochromatia</taxon>
        <taxon>Candidatus Tanganyikabacteria</taxon>
    </lineage>
</organism>
<keyword evidence="1" id="KW-0732">Signal</keyword>
<gene>
    <name evidence="2" type="ORF">FJZ00_14660</name>
</gene>
<sequence length="177" mass="18215">MPTPLSRVPFGLIVCVAAGGLLAMAAVSARQPPAVAVDADDLGGVVTGRTGPEAGVWVIAETTGLPTKFSKTVVTDAQGRYLIPDLPKAQYRVWVRGYGLIDSPAVQASPGATANLTAVPAPDAQAAARIYPAGYWFALMRAPAANEFPGTGPEGNGIAPGMRDQGQWLQTLKSGNC</sequence>
<feature type="non-terminal residue" evidence="2">
    <location>
        <position position="177"/>
    </location>
</feature>
<dbReference type="EMBL" id="VGJX01001003">
    <property type="protein sequence ID" value="MBM3276393.1"/>
    <property type="molecule type" value="Genomic_DNA"/>
</dbReference>
<keyword evidence="2" id="KW-0121">Carboxypeptidase</keyword>
<evidence type="ECO:0000313" key="2">
    <source>
        <dbReference type="EMBL" id="MBM3276393.1"/>
    </source>
</evidence>
<dbReference type="InterPro" id="IPR013784">
    <property type="entry name" value="Carb-bd-like_fold"/>
</dbReference>
<reference evidence="2 3" key="1">
    <citation type="submission" date="2019-03" db="EMBL/GenBank/DDBJ databases">
        <title>Lake Tanganyika Metagenome-Assembled Genomes (MAGs).</title>
        <authorList>
            <person name="Tran P."/>
        </authorList>
    </citation>
    <scope>NUCLEOTIDE SEQUENCE [LARGE SCALE GENOMIC DNA]</scope>
    <source>
        <strain evidence="2">K_DeepCast_65m_m2_236</strain>
    </source>
</reference>
<protein>
    <submittedName>
        <fullName evidence="2">Carboxypeptidase regulatory-like domain-containing protein</fullName>
    </submittedName>
</protein>
<accession>A0A938BPF8</accession>
<keyword evidence="2" id="KW-0378">Hydrolase</keyword>
<dbReference type="GO" id="GO:0030246">
    <property type="term" value="F:carbohydrate binding"/>
    <property type="evidence" value="ECO:0007669"/>
    <property type="project" value="InterPro"/>
</dbReference>
<dbReference type="Proteomes" id="UP000703893">
    <property type="component" value="Unassembled WGS sequence"/>
</dbReference>
<evidence type="ECO:0000256" key="1">
    <source>
        <dbReference type="SAM" id="SignalP"/>
    </source>
</evidence>
<keyword evidence="2" id="KW-0645">Protease</keyword>
<proteinExistence type="predicted"/>
<name>A0A938BPF8_9BACT</name>
<evidence type="ECO:0000313" key="3">
    <source>
        <dbReference type="Proteomes" id="UP000703893"/>
    </source>
</evidence>
<dbReference type="AlphaFoldDB" id="A0A938BPF8"/>